<dbReference type="InterPro" id="IPR032366">
    <property type="entry name" value="DUF4871"/>
</dbReference>
<proteinExistence type="predicted"/>
<protein>
    <recommendedName>
        <fullName evidence="4">DUF4871 domain-containing protein</fullName>
    </recommendedName>
</protein>
<keyword evidence="1" id="KW-0732">Signal</keyword>
<reference evidence="2 3" key="1">
    <citation type="submission" date="2016-08" db="EMBL/GenBank/DDBJ databases">
        <title>Novel Firmicute Genomes.</title>
        <authorList>
            <person name="Poppleton D.I."/>
            <person name="Gribaldo S."/>
        </authorList>
    </citation>
    <scope>NUCLEOTIDE SEQUENCE [LARGE SCALE GENOMIC DNA]</scope>
    <source>
        <strain evidence="2 3">RAOx-1</strain>
    </source>
</reference>
<evidence type="ECO:0000313" key="2">
    <source>
        <dbReference type="EMBL" id="RKD25972.1"/>
    </source>
</evidence>
<comment type="caution">
    <text evidence="2">The sequence shown here is derived from an EMBL/GenBank/DDBJ whole genome shotgun (WGS) entry which is preliminary data.</text>
</comment>
<accession>A0A419SNZ9</accession>
<keyword evidence="3" id="KW-1185">Reference proteome</keyword>
<dbReference type="Gene3D" id="2.60.40.3830">
    <property type="match status" value="1"/>
</dbReference>
<evidence type="ECO:0000313" key="3">
    <source>
        <dbReference type="Proteomes" id="UP000284219"/>
    </source>
</evidence>
<dbReference type="Pfam" id="PF16167">
    <property type="entry name" value="DUF4871"/>
    <property type="match status" value="1"/>
</dbReference>
<dbReference type="EMBL" id="MCHY01000006">
    <property type="protein sequence ID" value="RKD25972.1"/>
    <property type="molecule type" value="Genomic_DNA"/>
</dbReference>
<dbReference type="OrthoDB" id="2381403at2"/>
<sequence length="147" mass="16090">MPKIFHFCIIVISSLSVLVGCGANSTSNTDVELSPTFIVEGSEIQGIEGKIAIFPSEFIAEQTNKYLWHFWGVGDESFEFRVEAIDIQTGEKINPFPLDVPTKVLPSPLRGAEATSPSSVTLPKSGIWQLDAYVNEELFGSIIVEVN</sequence>
<evidence type="ECO:0008006" key="4">
    <source>
        <dbReference type="Google" id="ProtNLM"/>
    </source>
</evidence>
<dbReference type="PROSITE" id="PS51257">
    <property type="entry name" value="PROKAR_LIPOPROTEIN"/>
    <property type="match status" value="1"/>
</dbReference>
<gene>
    <name evidence="2" type="ORF">BEP19_03340</name>
</gene>
<feature type="chain" id="PRO_5038676746" description="DUF4871 domain-containing protein" evidence="1">
    <location>
        <begin position="20"/>
        <end position="147"/>
    </location>
</feature>
<dbReference type="AlphaFoldDB" id="A0A419SNZ9"/>
<dbReference type="RefSeq" id="WP_120188652.1">
    <property type="nucleotide sequence ID" value="NZ_MCHY01000006.1"/>
</dbReference>
<organism evidence="2 3">
    <name type="scientific">Ammoniphilus oxalaticus</name>
    <dbReference type="NCBI Taxonomy" id="66863"/>
    <lineage>
        <taxon>Bacteria</taxon>
        <taxon>Bacillati</taxon>
        <taxon>Bacillota</taxon>
        <taxon>Bacilli</taxon>
        <taxon>Bacillales</taxon>
        <taxon>Paenibacillaceae</taxon>
        <taxon>Aneurinibacillus group</taxon>
        <taxon>Ammoniphilus</taxon>
    </lineage>
</organism>
<evidence type="ECO:0000256" key="1">
    <source>
        <dbReference type="SAM" id="SignalP"/>
    </source>
</evidence>
<name>A0A419SNZ9_9BACL</name>
<feature type="signal peptide" evidence="1">
    <location>
        <begin position="1"/>
        <end position="19"/>
    </location>
</feature>
<dbReference type="Proteomes" id="UP000284219">
    <property type="component" value="Unassembled WGS sequence"/>
</dbReference>